<evidence type="ECO:0000256" key="6">
    <source>
        <dbReference type="SAM" id="Phobius"/>
    </source>
</evidence>
<accession>A0A9D2BUL4</accession>
<dbReference type="Pfam" id="PF02361">
    <property type="entry name" value="CbiQ"/>
    <property type="match status" value="1"/>
</dbReference>
<keyword evidence="5 6" id="KW-0472">Membrane</keyword>
<organism evidence="7 8">
    <name type="scientific">Candidatus Gemmiger excrementipullorum</name>
    <dbReference type="NCBI Taxonomy" id="2838610"/>
    <lineage>
        <taxon>Bacteria</taxon>
        <taxon>Bacillati</taxon>
        <taxon>Bacillota</taxon>
        <taxon>Clostridia</taxon>
        <taxon>Eubacteriales</taxon>
        <taxon>Gemmiger</taxon>
    </lineage>
</organism>
<comment type="subcellular location">
    <subcellularLocation>
        <location evidence="1">Membrane</location>
        <topology evidence="1">Multi-pass membrane protein</topology>
    </subcellularLocation>
</comment>
<dbReference type="GO" id="GO:0005886">
    <property type="term" value="C:plasma membrane"/>
    <property type="evidence" value="ECO:0007669"/>
    <property type="project" value="UniProtKB-ARBA"/>
</dbReference>
<keyword evidence="3 6" id="KW-0812">Transmembrane</keyword>
<dbReference type="CDD" id="cd16914">
    <property type="entry name" value="EcfT"/>
    <property type="match status" value="1"/>
</dbReference>
<evidence type="ECO:0000313" key="7">
    <source>
        <dbReference type="EMBL" id="HIX95645.1"/>
    </source>
</evidence>
<keyword evidence="2" id="KW-1003">Cell membrane</keyword>
<gene>
    <name evidence="7" type="ORF">H9846_09330</name>
</gene>
<proteinExistence type="predicted"/>
<evidence type="ECO:0000256" key="3">
    <source>
        <dbReference type="ARBA" id="ARBA00022692"/>
    </source>
</evidence>
<reference evidence="7" key="2">
    <citation type="submission" date="2021-04" db="EMBL/GenBank/DDBJ databases">
        <authorList>
            <person name="Gilroy R."/>
        </authorList>
    </citation>
    <scope>NUCLEOTIDE SEQUENCE</scope>
    <source>
        <strain evidence="7">ChiHecec2B26-7398</strain>
    </source>
</reference>
<feature type="transmembrane region" description="Helical" evidence="6">
    <location>
        <begin position="76"/>
        <end position="96"/>
    </location>
</feature>
<keyword evidence="4 6" id="KW-1133">Transmembrane helix</keyword>
<dbReference type="Proteomes" id="UP000886751">
    <property type="component" value="Unassembled WGS sequence"/>
</dbReference>
<feature type="transmembrane region" description="Helical" evidence="6">
    <location>
        <begin position="246"/>
        <end position="268"/>
    </location>
</feature>
<dbReference type="EMBL" id="DXEI01000138">
    <property type="protein sequence ID" value="HIX95645.1"/>
    <property type="molecule type" value="Genomic_DNA"/>
</dbReference>
<evidence type="ECO:0000313" key="8">
    <source>
        <dbReference type="Proteomes" id="UP000886751"/>
    </source>
</evidence>
<reference evidence="7" key="1">
    <citation type="journal article" date="2021" name="PeerJ">
        <title>Extensive microbial diversity within the chicken gut microbiome revealed by metagenomics and culture.</title>
        <authorList>
            <person name="Gilroy R."/>
            <person name="Ravi A."/>
            <person name="Getino M."/>
            <person name="Pursley I."/>
            <person name="Horton D.L."/>
            <person name="Alikhan N.F."/>
            <person name="Baker D."/>
            <person name="Gharbi K."/>
            <person name="Hall N."/>
            <person name="Watson M."/>
            <person name="Adriaenssens E.M."/>
            <person name="Foster-Nyarko E."/>
            <person name="Jarju S."/>
            <person name="Secka A."/>
            <person name="Antonio M."/>
            <person name="Oren A."/>
            <person name="Chaudhuri R.R."/>
            <person name="La Ragione R."/>
            <person name="Hildebrand F."/>
            <person name="Pallen M.J."/>
        </authorList>
    </citation>
    <scope>NUCLEOTIDE SEQUENCE</scope>
    <source>
        <strain evidence="7">ChiHecec2B26-7398</strain>
    </source>
</reference>
<dbReference type="PANTHER" id="PTHR34857">
    <property type="entry name" value="SLL0384 PROTEIN"/>
    <property type="match status" value="1"/>
</dbReference>
<evidence type="ECO:0000256" key="2">
    <source>
        <dbReference type="ARBA" id="ARBA00022475"/>
    </source>
</evidence>
<dbReference type="InterPro" id="IPR003339">
    <property type="entry name" value="ABC/ECF_trnsptr_transmembrane"/>
</dbReference>
<name>A0A9D2BUL4_9FIRM</name>
<dbReference type="AlphaFoldDB" id="A0A9D2BUL4"/>
<dbReference type="InterPro" id="IPR051611">
    <property type="entry name" value="ECF_transporter_component"/>
</dbReference>
<dbReference type="PANTHER" id="PTHR34857:SF2">
    <property type="entry name" value="SLL0384 PROTEIN"/>
    <property type="match status" value="1"/>
</dbReference>
<evidence type="ECO:0000256" key="1">
    <source>
        <dbReference type="ARBA" id="ARBA00004141"/>
    </source>
</evidence>
<comment type="caution">
    <text evidence="7">The sequence shown here is derived from an EMBL/GenBank/DDBJ whole genome shotgun (WGS) entry which is preliminary data.</text>
</comment>
<evidence type="ECO:0000256" key="5">
    <source>
        <dbReference type="ARBA" id="ARBA00023136"/>
    </source>
</evidence>
<sequence>MLKDITIGQYYPGQSVLHRCDPRLKLVATIAYIVVLFVASNPLGIVLSLALLAALYRAARIPGKLILRSLKPIVPLVLFTAVLNLFFVSGAGQPLVHFWVFNIYAEGVRYAILLAVRVCALIAGTSLLTYTTSPIVLTDAIENLLRPLGKLHFPVHELAMMMTIALRFIPTLIEETEKIMNAQKARGAMLDTGKFTQRAKALVPILIPLFISAFRRADELAMAMECRCYRGGEGRTRLKQLRFTALDARCAAVLALALAVIVATRFFVPGLV</sequence>
<feature type="transmembrane region" description="Helical" evidence="6">
    <location>
        <begin position="30"/>
        <end position="55"/>
    </location>
</feature>
<protein>
    <submittedName>
        <fullName evidence="7">Energy-coupling factor transporter transmembrane protein EcfT</fullName>
    </submittedName>
</protein>
<feature type="transmembrane region" description="Helical" evidence="6">
    <location>
        <begin position="108"/>
        <end position="130"/>
    </location>
</feature>
<evidence type="ECO:0000256" key="4">
    <source>
        <dbReference type="ARBA" id="ARBA00022989"/>
    </source>
</evidence>